<dbReference type="Proteomes" id="UP001596455">
    <property type="component" value="Unassembled WGS sequence"/>
</dbReference>
<dbReference type="InterPro" id="IPR058532">
    <property type="entry name" value="YjbR/MT2646/Rv2570-like"/>
</dbReference>
<comment type="caution">
    <text evidence="1">The sequence shown here is derived from an EMBL/GenBank/DDBJ whole genome shotgun (WGS) entry which is preliminary data.</text>
</comment>
<sequence>MTTDGDRSRRSRGIRALDALSERFRALPGVDGATMFGSPALKVHGKVFGFVGTEGELIVKVPADRATALVDQGVAERTRIGRNAAREWVGISLEHAELWSGLLEESRRYVADGSDPG</sequence>
<keyword evidence="2" id="KW-1185">Reference proteome</keyword>
<gene>
    <name evidence="1" type="ORF">ACFQQL_01635</name>
</gene>
<dbReference type="GO" id="GO:0003677">
    <property type="term" value="F:DNA binding"/>
    <property type="evidence" value="ECO:0007669"/>
    <property type="project" value="UniProtKB-KW"/>
</dbReference>
<protein>
    <submittedName>
        <fullName evidence="1">MmcQ/YjbR family DNA-binding protein</fullName>
    </submittedName>
</protein>
<proteinExistence type="predicted"/>
<keyword evidence="1" id="KW-0238">DNA-binding</keyword>
<reference evidence="2" key="1">
    <citation type="journal article" date="2019" name="Int. J. Syst. Evol. Microbiol.">
        <title>The Global Catalogue of Microorganisms (GCM) 10K type strain sequencing project: providing services to taxonomists for standard genome sequencing and annotation.</title>
        <authorList>
            <consortium name="The Broad Institute Genomics Platform"/>
            <consortium name="The Broad Institute Genome Sequencing Center for Infectious Disease"/>
            <person name="Wu L."/>
            <person name="Ma J."/>
        </authorList>
    </citation>
    <scope>NUCLEOTIDE SEQUENCE [LARGE SCALE GENOMIC DNA]</scope>
    <source>
        <strain evidence="2">JCM 1490</strain>
    </source>
</reference>
<dbReference type="EMBL" id="JBHTCQ010000001">
    <property type="protein sequence ID" value="MFC7403795.1"/>
    <property type="molecule type" value="Genomic_DNA"/>
</dbReference>
<dbReference type="SUPFAM" id="SSF159894">
    <property type="entry name" value="YgaC/TfoX-N like"/>
    <property type="match status" value="1"/>
</dbReference>
<dbReference type="Gene3D" id="3.90.1150.30">
    <property type="match status" value="1"/>
</dbReference>
<name>A0ABW2Q2R5_9MICO</name>
<evidence type="ECO:0000313" key="1">
    <source>
        <dbReference type="EMBL" id="MFC7403795.1"/>
    </source>
</evidence>
<dbReference type="Pfam" id="PF04237">
    <property type="entry name" value="YjbR"/>
    <property type="match status" value="1"/>
</dbReference>
<evidence type="ECO:0000313" key="2">
    <source>
        <dbReference type="Proteomes" id="UP001596455"/>
    </source>
</evidence>
<dbReference type="InterPro" id="IPR038056">
    <property type="entry name" value="YjbR-like_sf"/>
</dbReference>
<organism evidence="1 2">
    <name type="scientific">Georgenia alba</name>
    <dbReference type="NCBI Taxonomy" id="2233858"/>
    <lineage>
        <taxon>Bacteria</taxon>
        <taxon>Bacillati</taxon>
        <taxon>Actinomycetota</taxon>
        <taxon>Actinomycetes</taxon>
        <taxon>Micrococcales</taxon>
        <taxon>Bogoriellaceae</taxon>
        <taxon>Georgenia</taxon>
    </lineage>
</organism>
<accession>A0ABW2Q2R5</accession>
<dbReference type="RefSeq" id="WP_382390593.1">
    <property type="nucleotide sequence ID" value="NZ_JBHTCQ010000001.1"/>
</dbReference>